<feature type="transmembrane region" description="Helical" evidence="6">
    <location>
        <begin position="380"/>
        <end position="403"/>
    </location>
</feature>
<dbReference type="InterPro" id="IPR002794">
    <property type="entry name" value="DUF92_TMEM19"/>
</dbReference>
<evidence type="ECO:0008006" key="9">
    <source>
        <dbReference type="Google" id="ProtNLM"/>
    </source>
</evidence>
<dbReference type="NCBIfam" id="TIGR00297">
    <property type="entry name" value="TIGR00297 family protein"/>
    <property type="match status" value="1"/>
</dbReference>
<keyword evidence="3 6" id="KW-0812">Transmembrane</keyword>
<proteinExistence type="inferred from homology"/>
<name>A0A0G3CCA5_METBA</name>
<evidence type="ECO:0000313" key="8">
    <source>
        <dbReference type="Proteomes" id="UP000035331"/>
    </source>
</evidence>
<organism evidence="7 8">
    <name type="scientific">Methanosarcina barkeri CM1</name>
    <dbReference type="NCBI Taxonomy" id="796385"/>
    <lineage>
        <taxon>Archaea</taxon>
        <taxon>Methanobacteriati</taxon>
        <taxon>Methanobacteriota</taxon>
        <taxon>Stenosarchaea group</taxon>
        <taxon>Methanomicrobia</taxon>
        <taxon>Methanosarcinales</taxon>
        <taxon>Methanosarcinaceae</taxon>
        <taxon>Methanosarcina</taxon>
    </lineage>
</organism>
<feature type="transmembrane region" description="Helical" evidence="6">
    <location>
        <begin position="143"/>
        <end position="168"/>
    </location>
</feature>
<feature type="transmembrane region" description="Helical" evidence="6">
    <location>
        <begin position="174"/>
        <end position="193"/>
    </location>
</feature>
<feature type="transmembrane region" description="Helical" evidence="6">
    <location>
        <begin position="103"/>
        <end position="122"/>
    </location>
</feature>
<feature type="transmembrane region" description="Helical" evidence="6">
    <location>
        <begin position="409"/>
        <end position="432"/>
    </location>
</feature>
<dbReference type="PANTHER" id="PTHR13353:SF5">
    <property type="entry name" value="TRANSMEMBRANE PROTEIN 19"/>
    <property type="match status" value="1"/>
</dbReference>
<keyword evidence="5 6" id="KW-0472">Membrane</keyword>
<protein>
    <recommendedName>
        <fullName evidence="9">TIGR00297 family protein</fullName>
    </recommendedName>
</protein>
<evidence type="ECO:0000256" key="1">
    <source>
        <dbReference type="ARBA" id="ARBA00004141"/>
    </source>
</evidence>
<dbReference type="PANTHER" id="PTHR13353">
    <property type="entry name" value="TRANSMEMBRANE PROTEIN 19"/>
    <property type="match status" value="1"/>
</dbReference>
<dbReference type="AlphaFoldDB" id="A0A0G3CCA5"/>
<feature type="transmembrane region" description="Helical" evidence="6">
    <location>
        <begin position="36"/>
        <end position="64"/>
    </location>
</feature>
<dbReference type="Pfam" id="PF01940">
    <property type="entry name" value="DUF92"/>
    <property type="match status" value="1"/>
</dbReference>
<dbReference type="PATRIC" id="fig|796385.3.peg.1592"/>
<comment type="subcellular location">
    <subcellularLocation>
        <location evidence="1">Membrane</location>
        <topology evidence="1">Multi-pass membrane protein</topology>
    </subcellularLocation>
</comment>
<evidence type="ECO:0000256" key="6">
    <source>
        <dbReference type="SAM" id="Phobius"/>
    </source>
</evidence>
<evidence type="ECO:0000256" key="4">
    <source>
        <dbReference type="ARBA" id="ARBA00022989"/>
    </source>
</evidence>
<gene>
    <name evidence="7" type="ORF">MCM1_1266</name>
</gene>
<sequence>MYLSIMNKNKRCLIMNRAARFTKNGDFCQGIPVMHILYLLLILIAPFAGVNLLFIFSVVLFLGIRFSGKTILCDRDATSLIFSLALMLFVSVISGSYSYTYPFYIVLAAFAIAAVGNHKTSFSETDSVPDSNLRRRTIKKRSFSILWSSAFLALRIAAAFFAASWIVYWQKLPVSYNLIFFIAVIGAVTGSLFESIPSKIDKNISVPLGAGMTMWIFEDFRYWVSPEKMVVALVFSFILGVLAYRAKIADVSALLSAALLGFLIIVFSGLSWYLLLLTFFILGGGFTKYKYAYKESIGIAQAKDGIRSYENVFSNSTAALALAVAYGVFPEHSLPIIYAYMGTVATATGDTLASEIGTTAKGRPRMITTLKLSEPGVDGAVSLLGELAAIFGSAVIGVLAYLLGISDNFILTVLITTAGGFFGTNIDSFLGATLQKRGVLSNSGVNLVATFAGAGISAVLYFLIA</sequence>
<comment type="similarity">
    <text evidence="2">Belongs to the TMEM19 family.</text>
</comment>
<feature type="transmembrane region" description="Helical" evidence="6">
    <location>
        <begin position="76"/>
        <end position="97"/>
    </location>
</feature>
<evidence type="ECO:0000256" key="3">
    <source>
        <dbReference type="ARBA" id="ARBA00022692"/>
    </source>
</evidence>
<evidence type="ECO:0000256" key="5">
    <source>
        <dbReference type="ARBA" id="ARBA00023136"/>
    </source>
</evidence>
<reference evidence="8" key="1">
    <citation type="submission" date="2014-06" db="EMBL/GenBank/DDBJ databases">
        <title>The complete genome sequence of Methanosarcina barkeri CM1.</title>
        <authorList>
            <consortium name="Pastoral Greenhouse Gas Research Consortium"/>
            <person name="Lambie S.C."/>
            <person name="Leahy S.C."/>
            <person name="Kelly W.J."/>
            <person name="Li D."/>
            <person name="Reilly K."/>
            <person name="Attwood G.T."/>
            <person name="Altermann E."/>
        </authorList>
    </citation>
    <scope>NUCLEOTIDE SEQUENCE [LARGE SCALE GENOMIC DNA]</scope>
    <source>
        <strain evidence="8">CM1</strain>
    </source>
</reference>
<keyword evidence="4 6" id="KW-1133">Transmembrane helix</keyword>
<dbReference type="Proteomes" id="UP000035331">
    <property type="component" value="Chromosome"/>
</dbReference>
<reference evidence="7 8" key="2">
    <citation type="journal article" date="2015" name="Stand. Genomic Sci.">
        <title>The complete genome sequence of the rumen methanogen Methanosarcina barkeri CM1.</title>
        <authorList>
            <person name="Lambie S.C."/>
            <person name="Kelly W.J."/>
            <person name="Leahy S.C."/>
            <person name="Li D."/>
            <person name="Reilly K."/>
            <person name="McAllister T.A."/>
            <person name="Valle E.R."/>
            <person name="Attwood G.T."/>
            <person name="Altermann E."/>
        </authorList>
    </citation>
    <scope>NUCLEOTIDE SEQUENCE [LARGE SCALE GENOMIC DNA]</scope>
    <source>
        <strain evidence="7 8">CM1</strain>
    </source>
</reference>
<accession>A0A0G3CCA5</accession>
<dbReference type="GO" id="GO:0016020">
    <property type="term" value="C:membrane"/>
    <property type="evidence" value="ECO:0007669"/>
    <property type="project" value="UniProtKB-SubCell"/>
</dbReference>
<evidence type="ECO:0000256" key="2">
    <source>
        <dbReference type="ARBA" id="ARBA00009012"/>
    </source>
</evidence>
<dbReference type="EMBL" id="CP008746">
    <property type="protein sequence ID" value="AKJ38320.1"/>
    <property type="molecule type" value="Genomic_DNA"/>
</dbReference>
<feature type="transmembrane region" description="Helical" evidence="6">
    <location>
        <begin position="258"/>
        <end position="282"/>
    </location>
</feature>
<feature type="transmembrane region" description="Helical" evidence="6">
    <location>
        <begin position="229"/>
        <end position="246"/>
    </location>
</feature>
<feature type="transmembrane region" description="Helical" evidence="6">
    <location>
        <begin position="444"/>
        <end position="464"/>
    </location>
</feature>
<evidence type="ECO:0000313" key="7">
    <source>
        <dbReference type="EMBL" id="AKJ38320.1"/>
    </source>
</evidence>